<dbReference type="EMBL" id="KK114507">
    <property type="protein sequence ID" value="KFM62602.1"/>
    <property type="molecule type" value="Genomic_DNA"/>
</dbReference>
<protein>
    <submittedName>
        <fullName evidence="1">Uncharacterized protein</fullName>
    </submittedName>
</protein>
<reference evidence="1 2" key="1">
    <citation type="submission" date="2013-11" db="EMBL/GenBank/DDBJ databases">
        <title>Genome sequencing of Stegodyphus mimosarum.</title>
        <authorList>
            <person name="Bechsgaard J."/>
        </authorList>
    </citation>
    <scope>NUCLEOTIDE SEQUENCE [LARGE SCALE GENOMIC DNA]</scope>
</reference>
<dbReference type="AlphaFoldDB" id="A0A087TBW3"/>
<dbReference type="OrthoDB" id="6429700at2759"/>
<accession>A0A087TBW3</accession>
<evidence type="ECO:0000313" key="2">
    <source>
        <dbReference type="Proteomes" id="UP000054359"/>
    </source>
</evidence>
<dbReference type="Proteomes" id="UP000054359">
    <property type="component" value="Unassembled WGS sequence"/>
</dbReference>
<proteinExistence type="predicted"/>
<gene>
    <name evidence="1" type="ORF">X975_07464</name>
</gene>
<name>A0A087TBW3_STEMI</name>
<keyword evidence="2" id="KW-1185">Reference proteome</keyword>
<feature type="non-terminal residue" evidence="1">
    <location>
        <position position="145"/>
    </location>
</feature>
<evidence type="ECO:0000313" key="1">
    <source>
        <dbReference type="EMBL" id="KFM62602.1"/>
    </source>
</evidence>
<organism evidence="1 2">
    <name type="scientific">Stegodyphus mimosarum</name>
    <name type="common">African social velvet spider</name>
    <dbReference type="NCBI Taxonomy" id="407821"/>
    <lineage>
        <taxon>Eukaryota</taxon>
        <taxon>Metazoa</taxon>
        <taxon>Ecdysozoa</taxon>
        <taxon>Arthropoda</taxon>
        <taxon>Chelicerata</taxon>
        <taxon>Arachnida</taxon>
        <taxon>Araneae</taxon>
        <taxon>Araneomorphae</taxon>
        <taxon>Entelegynae</taxon>
        <taxon>Eresoidea</taxon>
        <taxon>Eresidae</taxon>
        <taxon>Stegodyphus</taxon>
    </lineage>
</organism>
<sequence>MHCGYTSLSCPTLPVESPVVTKSTQTEPLSGVSFYIGHDDIGAFPSELNHSSSKGASLVFSPVSSPCGFISDICEVHRDPDDHSYPRHRTNSFLRAVKDGNPKLIDATESNENTAQGTCHEEKTKDIKLQSYTLENIEESTNSEE</sequence>